<proteinExistence type="predicted"/>
<dbReference type="Gene3D" id="4.10.860.20">
    <property type="entry name" value="Rabenosyn, Rab binding domain"/>
    <property type="match status" value="1"/>
</dbReference>
<sequence length="52" mass="6223">MDSKFIRRDDQRRILFDLDQSIQRLTAAKQSSDEVIKLSGIYHNLLRQWSET</sequence>
<evidence type="ECO:0000313" key="3">
    <source>
        <dbReference type="Proteomes" id="UP001500021"/>
    </source>
</evidence>
<dbReference type="Proteomes" id="UP001500021">
    <property type="component" value="Unassembled WGS sequence"/>
</dbReference>
<gene>
    <name evidence="2" type="ORF">GCM10009111_06510</name>
</gene>
<dbReference type="EMBL" id="BAAAFA010000002">
    <property type="protein sequence ID" value="GAA0812485.1"/>
    <property type="molecule type" value="Genomic_DNA"/>
</dbReference>
<organism evidence="2 3">
    <name type="scientific">Colwellia asteriadis</name>
    <dbReference type="NCBI Taxonomy" id="517723"/>
    <lineage>
        <taxon>Bacteria</taxon>
        <taxon>Pseudomonadati</taxon>
        <taxon>Pseudomonadota</taxon>
        <taxon>Gammaproteobacteria</taxon>
        <taxon>Alteromonadales</taxon>
        <taxon>Colwelliaceae</taxon>
        <taxon>Colwellia</taxon>
    </lineage>
</organism>
<evidence type="ECO:0000313" key="2">
    <source>
        <dbReference type="EMBL" id="GAA0812485.1"/>
    </source>
</evidence>
<feature type="domain" description="PKHD-type hydroxylase C-terminal" evidence="1">
    <location>
        <begin position="9"/>
        <end position="51"/>
    </location>
</feature>
<evidence type="ECO:0000259" key="1">
    <source>
        <dbReference type="Pfam" id="PF18331"/>
    </source>
</evidence>
<dbReference type="Pfam" id="PF18331">
    <property type="entry name" value="PKHD_C"/>
    <property type="match status" value="1"/>
</dbReference>
<dbReference type="InterPro" id="IPR023550">
    <property type="entry name" value="PKHD_hydroxylase"/>
</dbReference>
<comment type="caution">
    <text evidence="2">The sequence shown here is derived from an EMBL/GenBank/DDBJ whole genome shotgun (WGS) entry which is preliminary data.</text>
</comment>
<name>A0ABP3WGA9_9GAMM</name>
<keyword evidence="3" id="KW-1185">Reference proteome</keyword>
<dbReference type="PANTHER" id="PTHR41536:SF1">
    <property type="entry name" value="PKHD-TYPE HYDROXYLASE YBIX"/>
    <property type="match status" value="1"/>
</dbReference>
<reference evidence="3" key="1">
    <citation type="journal article" date="2019" name="Int. J. Syst. Evol. Microbiol.">
        <title>The Global Catalogue of Microorganisms (GCM) 10K type strain sequencing project: providing services to taxonomists for standard genome sequencing and annotation.</title>
        <authorList>
            <consortium name="The Broad Institute Genomics Platform"/>
            <consortium name="The Broad Institute Genome Sequencing Center for Infectious Disease"/>
            <person name="Wu L."/>
            <person name="Ma J."/>
        </authorList>
    </citation>
    <scope>NUCLEOTIDE SEQUENCE [LARGE SCALE GENOMIC DNA]</scope>
    <source>
        <strain evidence="3">JCM 15608</strain>
    </source>
</reference>
<dbReference type="InterPro" id="IPR041097">
    <property type="entry name" value="PKHD_C"/>
</dbReference>
<dbReference type="PANTHER" id="PTHR41536">
    <property type="entry name" value="PKHD-TYPE HYDROXYLASE YBIX"/>
    <property type="match status" value="1"/>
</dbReference>
<protein>
    <recommendedName>
        <fullName evidence="1">PKHD-type hydroxylase C-terminal domain-containing protein</fullName>
    </recommendedName>
</protein>
<accession>A0ABP3WGA9</accession>